<dbReference type="PANTHER" id="PTHR46928:SF1">
    <property type="entry name" value="MESENCHYME-SPECIFIC CELL SURFACE GLYCOPROTEIN"/>
    <property type="match status" value="1"/>
</dbReference>
<dbReference type="InterPro" id="IPR015943">
    <property type="entry name" value="WD40/YVTN_repeat-like_dom_sf"/>
</dbReference>
<dbReference type="InterPro" id="IPR011044">
    <property type="entry name" value="Quino_amine_DH_bsu"/>
</dbReference>
<dbReference type="Gene3D" id="2.130.10.10">
    <property type="entry name" value="YVTN repeat-like/Quinoprotein amine dehydrogenase"/>
    <property type="match status" value="1"/>
</dbReference>
<organism evidence="3 4">
    <name type="scientific">Sporosarcina soli</name>
    <dbReference type="NCBI Taxonomy" id="334736"/>
    <lineage>
        <taxon>Bacteria</taxon>
        <taxon>Bacillati</taxon>
        <taxon>Bacillota</taxon>
        <taxon>Bacilli</taxon>
        <taxon>Bacillales</taxon>
        <taxon>Caryophanaceae</taxon>
        <taxon>Sporosarcina</taxon>
    </lineage>
</organism>
<evidence type="ECO:0000259" key="2">
    <source>
        <dbReference type="PROSITE" id="PS51272"/>
    </source>
</evidence>
<feature type="domain" description="SLH" evidence="2">
    <location>
        <begin position="548"/>
        <end position="611"/>
    </location>
</feature>
<dbReference type="PROSITE" id="PS51272">
    <property type="entry name" value="SLH"/>
    <property type="match status" value="2"/>
</dbReference>
<protein>
    <submittedName>
        <fullName evidence="3">Choice-of-anchor I family protein</fullName>
    </submittedName>
</protein>
<dbReference type="RefSeq" id="WP_381436128.1">
    <property type="nucleotide sequence ID" value="NZ_JBHSNO010000007.1"/>
</dbReference>
<name>A0ABW0TKY2_9BACL</name>
<evidence type="ECO:0000313" key="3">
    <source>
        <dbReference type="EMBL" id="MFC5590147.1"/>
    </source>
</evidence>
<feature type="domain" description="SLH" evidence="2">
    <location>
        <begin position="672"/>
        <end position="733"/>
    </location>
</feature>
<dbReference type="Pfam" id="PF00395">
    <property type="entry name" value="SLH"/>
    <property type="match status" value="3"/>
</dbReference>
<dbReference type="InterPro" id="IPR001119">
    <property type="entry name" value="SLH_dom"/>
</dbReference>
<evidence type="ECO:0000256" key="1">
    <source>
        <dbReference type="SAM" id="SignalP"/>
    </source>
</evidence>
<dbReference type="Proteomes" id="UP001596109">
    <property type="component" value="Unassembled WGS sequence"/>
</dbReference>
<gene>
    <name evidence="3" type="ORF">ACFPRA_14680</name>
</gene>
<comment type="caution">
    <text evidence="3">The sequence shown here is derived from an EMBL/GenBank/DDBJ whole genome shotgun (WGS) entry which is preliminary data.</text>
</comment>
<dbReference type="Pfam" id="PF22494">
    <property type="entry name" value="choice_anch_I"/>
    <property type="match status" value="1"/>
</dbReference>
<feature type="signal peptide" evidence="1">
    <location>
        <begin position="1"/>
        <end position="28"/>
    </location>
</feature>
<accession>A0ABW0TKY2</accession>
<evidence type="ECO:0000313" key="4">
    <source>
        <dbReference type="Proteomes" id="UP001596109"/>
    </source>
</evidence>
<sequence length="733" mass="80119">MKMRKKVIAGIAATGILFGASQPYNVFAEQPPFFQYEGEDLKITQIGQYDSMAGIGGTEIMAYDEALKRAFVTNGAVSGIDILSFESLKSGQFTKVRSIKRVFLSEFGIENVADITSIASHPTKDLVAVSVVSNPKTDPGYIVFLSKEGEYITHVQVGSLPDMVTFTSDGTKAVVANEGEPSDDYAVDPEGTISIIDVMKEPADFTVNTLTFEGVALDDKVRVNSKGTVLQQLEPEYVAISADSKLAYVAMQENNAVATVDLVAEKILHVKGLGVKDHSLPGNELDGKRNDETKLERLPLLGFYMPDAIDTFTAGGKTYILTPNEGDARDYEAYSEEAEIGDIADKIQLKAEHYGGFTQEELDQLVADGLFDEMKKTKITLEQGMAADGSYEALYSYGGRSFSIFDADTMELVFDSGSEFEKITAEALPEFFNTDNEEIAYDKRSSAKGPEPETVVVGAIDGKNYAFIALERVSGIMVYDLTNPSKPEFVTFISSRDYSEDIKGDVSPEGLRFISADQSPTSHALLAATHEVSGTVAIYEFGGKEMNEPSRFEDVNENHWASPYIHDLYNRGVIQGKTEMTFAPQDEVTRVQFVTMLASALNLQPTSADRQFDDVPSAAQDAVQAVFEAEIATGVSEKSFDPNAKLTREQMAVMAVNAYEYATKTAVKVETKQRYSDLQSVSNDALEDVQKAYALGIMQGDNGKFQPQGSSTRAQSAKVMSVLLQQIENELQE</sequence>
<dbReference type="InterPro" id="IPR055188">
    <property type="entry name" value="Choice_anch_I"/>
</dbReference>
<dbReference type="EMBL" id="JBHSNO010000007">
    <property type="protein sequence ID" value="MFC5590147.1"/>
    <property type="molecule type" value="Genomic_DNA"/>
</dbReference>
<reference evidence="4" key="1">
    <citation type="journal article" date="2019" name="Int. J. Syst. Evol. Microbiol.">
        <title>The Global Catalogue of Microorganisms (GCM) 10K type strain sequencing project: providing services to taxonomists for standard genome sequencing and annotation.</title>
        <authorList>
            <consortium name="The Broad Institute Genomics Platform"/>
            <consortium name="The Broad Institute Genome Sequencing Center for Infectious Disease"/>
            <person name="Wu L."/>
            <person name="Ma J."/>
        </authorList>
    </citation>
    <scope>NUCLEOTIDE SEQUENCE [LARGE SCALE GENOMIC DNA]</scope>
    <source>
        <strain evidence="4">CGMCC 4.1434</strain>
    </source>
</reference>
<dbReference type="NCBIfam" id="NF038117">
    <property type="entry name" value="choice_anch_I"/>
    <property type="match status" value="1"/>
</dbReference>
<dbReference type="PANTHER" id="PTHR46928">
    <property type="entry name" value="MESENCHYME-SPECIFIC CELL SURFACE GLYCOPROTEIN"/>
    <property type="match status" value="1"/>
</dbReference>
<dbReference type="InterPro" id="IPR052956">
    <property type="entry name" value="Mesenchyme-surface_protein"/>
</dbReference>
<dbReference type="SUPFAM" id="SSF50969">
    <property type="entry name" value="YVTN repeat-like/Quinoprotein amine dehydrogenase"/>
    <property type="match status" value="1"/>
</dbReference>
<keyword evidence="1" id="KW-0732">Signal</keyword>
<proteinExistence type="predicted"/>
<feature type="chain" id="PRO_5046321337" evidence="1">
    <location>
        <begin position="29"/>
        <end position="733"/>
    </location>
</feature>
<keyword evidence="4" id="KW-1185">Reference proteome</keyword>